<dbReference type="PIRSF" id="PIRSF005962">
    <property type="entry name" value="Pept_M20D_amidohydro"/>
    <property type="match status" value="1"/>
</dbReference>
<accession>A0ABT1K2Q4</accession>
<proteinExistence type="predicted"/>
<dbReference type="Gene3D" id="3.40.630.10">
    <property type="entry name" value="Zn peptidases"/>
    <property type="match status" value="2"/>
</dbReference>
<gene>
    <name evidence="2" type="ORF">HD595_004390</name>
</gene>
<dbReference type="Pfam" id="PF01546">
    <property type="entry name" value="Peptidase_M20"/>
    <property type="match status" value="1"/>
</dbReference>
<dbReference type="InterPro" id="IPR036264">
    <property type="entry name" value="Bact_exopeptidase_dim_dom"/>
</dbReference>
<protein>
    <submittedName>
        <fullName evidence="2">Aminobenzoyl-glutamate utilization protein A</fullName>
    </submittedName>
</protein>
<dbReference type="PANTHER" id="PTHR30575">
    <property type="entry name" value="PEPTIDASE M20"/>
    <property type="match status" value="1"/>
</dbReference>
<evidence type="ECO:0000313" key="3">
    <source>
        <dbReference type="Proteomes" id="UP001320766"/>
    </source>
</evidence>
<dbReference type="PANTHER" id="PTHR30575:SF3">
    <property type="entry name" value="PEPTIDASE M20 DIMERISATION DOMAIN-CONTAINING PROTEIN"/>
    <property type="match status" value="1"/>
</dbReference>
<comment type="caution">
    <text evidence="2">The sequence shown here is derived from an EMBL/GenBank/DDBJ whole genome shotgun (WGS) entry which is preliminary data.</text>
</comment>
<sequence length="416" mass="43237">MNERELVALRRDLHAHPEPAFLEIRTAALVLRRLAGVCDTLLTGREAMRADVVADYPGRAARERAAAAAVAAGADPGAAARLAREGTAIVADLAGHRPGPVWGLRFDMDALPVAESAEPGHPPAAHGFRSADGAMHACAHDAHTAIGVALAHRLADRRFPGRVRLLFQPAEEGARGAAAMIAAGAAEGVERLVGLHLGNDLPTGVVVGGALGLLATVKLRAAFHGVAAHAGSAPHLGRDALAAAAVATLRLLALPSFPGSRTRVNVGTLRAGEAANVVPAEAELTCEVRADDEDVAAELERRARVAVAGAAAMYEVEAEVVRTGRSCAMTPDDALVDAVVRAALRRCGPGRVRRHHTLSASDDVSVWAREVRGRGGLATFVLVGGGNRAPHHHPRFDVDEDAMTVAVDVLEELVRG</sequence>
<keyword evidence="3" id="KW-1185">Reference proteome</keyword>
<dbReference type="InterPro" id="IPR011650">
    <property type="entry name" value="Peptidase_M20_dimer"/>
</dbReference>
<dbReference type="Proteomes" id="UP001320766">
    <property type="component" value="Unassembled WGS sequence"/>
</dbReference>
<dbReference type="SUPFAM" id="SSF53187">
    <property type="entry name" value="Zn-dependent exopeptidases"/>
    <property type="match status" value="1"/>
</dbReference>
<dbReference type="RefSeq" id="WP_253771862.1">
    <property type="nucleotide sequence ID" value="NZ_BAAAVE010000006.1"/>
</dbReference>
<dbReference type="InterPro" id="IPR002933">
    <property type="entry name" value="Peptidase_M20"/>
</dbReference>
<feature type="domain" description="Peptidase M20 dimerisation" evidence="1">
    <location>
        <begin position="215"/>
        <end position="306"/>
    </location>
</feature>
<dbReference type="EMBL" id="JAMZEC010000001">
    <property type="protein sequence ID" value="MCP2348268.1"/>
    <property type="molecule type" value="Genomic_DNA"/>
</dbReference>
<name>A0ABT1K2Q4_9ACTN</name>
<evidence type="ECO:0000259" key="1">
    <source>
        <dbReference type="Pfam" id="PF07687"/>
    </source>
</evidence>
<dbReference type="NCBIfam" id="TIGR01891">
    <property type="entry name" value="amidohydrolases"/>
    <property type="match status" value="1"/>
</dbReference>
<evidence type="ECO:0000313" key="2">
    <source>
        <dbReference type="EMBL" id="MCP2348268.1"/>
    </source>
</evidence>
<reference evidence="2 3" key="1">
    <citation type="submission" date="2022-06" db="EMBL/GenBank/DDBJ databases">
        <title>Sequencing the genomes of 1000 actinobacteria strains.</title>
        <authorList>
            <person name="Klenk H.-P."/>
        </authorList>
    </citation>
    <scope>NUCLEOTIDE SEQUENCE [LARGE SCALE GENOMIC DNA]</scope>
    <source>
        <strain evidence="2 3">DSM 44170</strain>
    </source>
</reference>
<dbReference type="Pfam" id="PF07687">
    <property type="entry name" value="M20_dimer"/>
    <property type="match status" value="1"/>
</dbReference>
<organism evidence="2 3">
    <name type="scientific">Nonomuraea roseoviolacea subsp. carminata</name>
    <dbReference type="NCBI Taxonomy" id="160689"/>
    <lineage>
        <taxon>Bacteria</taxon>
        <taxon>Bacillati</taxon>
        <taxon>Actinomycetota</taxon>
        <taxon>Actinomycetes</taxon>
        <taxon>Streptosporangiales</taxon>
        <taxon>Streptosporangiaceae</taxon>
        <taxon>Nonomuraea</taxon>
    </lineage>
</organism>
<dbReference type="SUPFAM" id="SSF55031">
    <property type="entry name" value="Bacterial exopeptidase dimerisation domain"/>
    <property type="match status" value="1"/>
</dbReference>
<dbReference type="InterPro" id="IPR052030">
    <property type="entry name" value="Peptidase_M20/M20A_hydrolases"/>
</dbReference>
<dbReference type="InterPro" id="IPR017439">
    <property type="entry name" value="Amidohydrolase"/>
</dbReference>